<protein>
    <submittedName>
        <fullName evidence="1">Uncharacterized protein</fullName>
    </submittedName>
</protein>
<sequence length="575" mass="66332">METGYIRPVHAVTSSLRDRSMEVDFFSSKIAYPCRLLVKQELWTDILGNDPPGMVFMLLVQGLASLVVAESDYTRYMQEMVMSVEVISATKIFVDTELPAWDKDLYDGRRVDEEVVEEESGHSGISKIKFRTSLGAFNEEEGRQGKKKGKVDATQMLMDAFLMYLENEGASTWWHQNWEEGLRLNMIRNRRETVEQLITVLNEFGVFCFRSEGSSLSSVNVGWWSYSVDGMGQSEALKPGDRKEYEELRMNVLDGRLGYNVFDWDPMYNCHFGRNLRVEQGKEWFVPVAFVKDGMKEQWERRMGDHCKAAGNDNIESLTVQSRESDGEEIQRLPVKKIKLIETLMANEKMGGSEHNTKYVEDFCKALKSDRIDDVVEAMDPHLLHAAAEKLTAWQGLFMVRPDEDEEEADGQEAMRQLEEFVEQQKAQVRCKEAVAVQELLILAAVWGFREKVRFEGHSGDIVEFDARIRNFFVGTRKTESSARRVFYQLMVGVRRCLRLMGRYGVLIMFALKDGSILKLGQCTEATYEKLWDRLEQDRIDLYLAWREDALKDNYYLDGIKQFVAKLNVLEGKSE</sequence>
<reference evidence="1 2" key="1">
    <citation type="submission" date="2016-07" db="EMBL/GenBank/DDBJ databases">
        <title>Pervasive Adenine N6-methylation of Active Genes in Fungi.</title>
        <authorList>
            <consortium name="DOE Joint Genome Institute"/>
            <person name="Mondo S.J."/>
            <person name="Dannebaum R.O."/>
            <person name="Kuo R.C."/>
            <person name="Labutti K."/>
            <person name="Haridas S."/>
            <person name="Kuo A."/>
            <person name="Salamov A."/>
            <person name="Ahrendt S.R."/>
            <person name="Lipzen A."/>
            <person name="Sullivan W."/>
            <person name="Andreopoulos W.B."/>
            <person name="Clum A."/>
            <person name="Lindquist E."/>
            <person name="Daum C."/>
            <person name="Ramamoorthy G.K."/>
            <person name="Gryganskyi A."/>
            <person name="Culley D."/>
            <person name="Magnuson J.K."/>
            <person name="James T.Y."/>
            <person name="O'Malley M.A."/>
            <person name="Stajich J.E."/>
            <person name="Spatafora J.W."/>
            <person name="Visel A."/>
            <person name="Grigoriev I.V."/>
        </authorList>
    </citation>
    <scope>NUCLEOTIDE SEQUENCE [LARGE SCALE GENOMIC DNA]</scope>
    <source>
        <strain evidence="1 2">NRRL 2496</strain>
    </source>
</reference>
<dbReference type="AlphaFoldDB" id="A0A1X2HE16"/>
<dbReference type="EMBL" id="MCGN01000004">
    <property type="protein sequence ID" value="ORY97158.1"/>
    <property type="molecule type" value="Genomic_DNA"/>
</dbReference>
<proteinExistence type="predicted"/>
<gene>
    <name evidence="1" type="ORF">BCR43DRAFT_513584</name>
</gene>
<dbReference type="InParanoid" id="A0A1X2HE16"/>
<accession>A0A1X2HE16</accession>
<dbReference type="Proteomes" id="UP000242180">
    <property type="component" value="Unassembled WGS sequence"/>
</dbReference>
<keyword evidence="2" id="KW-1185">Reference proteome</keyword>
<organism evidence="1 2">
    <name type="scientific">Syncephalastrum racemosum</name>
    <name type="common">Filamentous fungus</name>
    <dbReference type="NCBI Taxonomy" id="13706"/>
    <lineage>
        <taxon>Eukaryota</taxon>
        <taxon>Fungi</taxon>
        <taxon>Fungi incertae sedis</taxon>
        <taxon>Mucoromycota</taxon>
        <taxon>Mucoromycotina</taxon>
        <taxon>Mucoromycetes</taxon>
        <taxon>Mucorales</taxon>
        <taxon>Syncephalastraceae</taxon>
        <taxon>Syncephalastrum</taxon>
    </lineage>
</organism>
<name>A0A1X2HE16_SYNRA</name>
<comment type="caution">
    <text evidence="1">The sequence shown here is derived from an EMBL/GenBank/DDBJ whole genome shotgun (WGS) entry which is preliminary data.</text>
</comment>
<evidence type="ECO:0000313" key="1">
    <source>
        <dbReference type="EMBL" id="ORY97158.1"/>
    </source>
</evidence>
<evidence type="ECO:0000313" key="2">
    <source>
        <dbReference type="Proteomes" id="UP000242180"/>
    </source>
</evidence>